<evidence type="ECO:0000256" key="1">
    <source>
        <dbReference type="ARBA" id="ARBA00022737"/>
    </source>
</evidence>
<dbReference type="InterPro" id="IPR050560">
    <property type="entry name" value="MYB_TF"/>
</dbReference>
<dbReference type="PROSITE" id="PS51294">
    <property type="entry name" value="HTH_MYB"/>
    <property type="match status" value="2"/>
</dbReference>
<dbReference type="InterPro" id="IPR017930">
    <property type="entry name" value="Myb_dom"/>
</dbReference>
<proteinExistence type="predicted"/>
<dbReference type="KEGG" id="ptm:GSPATT00024104001"/>
<dbReference type="GO" id="GO:0000978">
    <property type="term" value="F:RNA polymerase II cis-regulatory region sequence-specific DNA binding"/>
    <property type="evidence" value="ECO:0000318"/>
    <property type="project" value="GO_Central"/>
</dbReference>
<dbReference type="eggNOG" id="KOG0048">
    <property type="taxonomic scope" value="Eukaryota"/>
</dbReference>
<feature type="domain" description="HTH myb-type" evidence="5">
    <location>
        <begin position="90"/>
        <end position="141"/>
    </location>
</feature>
<dbReference type="Proteomes" id="UP000000600">
    <property type="component" value="Unassembled WGS sequence"/>
</dbReference>
<evidence type="ECO:0000256" key="2">
    <source>
        <dbReference type="ARBA" id="ARBA00023125"/>
    </source>
</evidence>
<keyword evidence="2" id="KW-0238">DNA-binding</keyword>
<keyword evidence="1" id="KW-0677">Repeat</keyword>
<feature type="compositionally biased region" description="Low complexity" evidence="3">
    <location>
        <begin position="423"/>
        <end position="448"/>
    </location>
</feature>
<dbReference type="GO" id="GO:0006355">
    <property type="term" value="P:regulation of DNA-templated transcription"/>
    <property type="evidence" value="ECO:0000318"/>
    <property type="project" value="GO_Central"/>
</dbReference>
<accession>A0E7V9</accession>
<keyword evidence="7" id="KW-1185">Reference proteome</keyword>
<dbReference type="GO" id="GO:0000981">
    <property type="term" value="F:DNA-binding transcription factor activity, RNA polymerase II-specific"/>
    <property type="evidence" value="ECO:0000318"/>
    <property type="project" value="GO_Central"/>
</dbReference>
<dbReference type="GO" id="GO:0005634">
    <property type="term" value="C:nucleus"/>
    <property type="evidence" value="ECO:0000318"/>
    <property type="project" value="GO_Central"/>
</dbReference>
<dbReference type="SMART" id="SM00717">
    <property type="entry name" value="SANT"/>
    <property type="match status" value="2"/>
</dbReference>
<dbReference type="GeneID" id="5044558"/>
<dbReference type="AlphaFoldDB" id="A0E7V9"/>
<dbReference type="InterPro" id="IPR009057">
    <property type="entry name" value="Homeodomain-like_sf"/>
</dbReference>
<dbReference type="OMA" id="AININIM"/>
<dbReference type="EMBL" id="CT868662">
    <property type="protein sequence ID" value="CAK91376.1"/>
    <property type="molecule type" value="Genomic_DNA"/>
</dbReference>
<evidence type="ECO:0000313" key="6">
    <source>
        <dbReference type="EMBL" id="CAK91376.1"/>
    </source>
</evidence>
<evidence type="ECO:0000259" key="5">
    <source>
        <dbReference type="PROSITE" id="PS51294"/>
    </source>
</evidence>
<evidence type="ECO:0000259" key="4">
    <source>
        <dbReference type="PROSITE" id="PS50090"/>
    </source>
</evidence>
<feature type="domain" description="Myb-like" evidence="4">
    <location>
        <begin position="86"/>
        <end position="137"/>
    </location>
</feature>
<dbReference type="InterPro" id="IPR001005">
    <property type="entry name" value="SANT/Myb"/>
</dbReference>
<feature type="domain" description="HTH myb-type" evidence="5">
    <location>
        <begin position="158"/>
        <end position="192"/>
    </location>
</feature>
<dbReference type="CDD" id="cd00167">
    <property type="entry name" value="SANT"/>
    <property type="match status" value="1"/>
</dbReference>
<dbReference type="SUPFAM" id="SSF46689">
    <property type="entry name" value="Homeodomain-like"/>
    <property type="match status" value="1"/>
</dbReference>
<feature type="region of interest" description="Disordered" evidence="3">
    <location>
        <begin position="414"/>
        <end position="448"/>
    </location>
</feature>
<dbReference type="FunFam" id="1.10.10.60:FF:000010">
    <property type="entry name" value="Transcriptional activator Myb isoform A"/>
    <property type="match status" value="1"/>
</dbReference>
<feature type="region of interest" description="Disordered" evidence="3">
    <location>
        <begin position="239"/>
        <end position="269"/>
    </location>
</feature>
<dbReference type="STRING" id="5888.A0E7V9"/>
<feature type="compositionally biased region" description="Polar residues" evidence="3">
    <location>
        <begin position="246"/>
        <end position="255"/>
    </location>
</feature>
<reference evidence="6 7" key="1">
    <citation type="journal article" date="2006" name="Nature">
        <title>Global trends of whole-genome duplications revealed by the ciliate Paramecium tetraurelia.</title>
        <authorList>
            <consortium name="Genoscope"/>
            <person name="Aury J.-M."/>
            <person name="Jaillon O."/>
            <person name="Duret L."/>
            <person name="Noel B."/>
            <person name="Jubin C."/>
            <person name="Porcel B.M."/>
            <person name="Segurens B."/>
            <person name="Daubin V."/>
            <person name="Anthouard V."/>
            <person name="Aiach N."/>
            <person name="Arnaiz O."/>
            <person name="Billaut A."/>
            <person name="Beisson J."/>
            <person name="Blanc I."/>
            <person name="Bouhouche K."/>
            <person name="Camara F."/>
            <person name="Duharcourt S."/>
            <person name="Guigo R."/>
            <person name="Gogendeau D."/>
            <person name="Katinka M."/>
            <person name="Keller A.-M."/>
            <person name="Kissmehl R."/>
            <person name="Klotz C."/>
            <person name="Koll F."/>
            <person name="Le Moue A."/>
            <person name="Lepere C."/>
            <person name="Malinsky S."/>
            <person name="Nowacki M."/>
            <person name="Nowak J.K."/>
            <person name="Plattner H."/>
            <person name="Poulain J."/>
            <person name="Ruiz F."/>
            <person name="Serrano V."/>
            <person name="Zagulski M."/>
            <person name="Dessen P."/>
            <person name="Betermier M."/>
            <person name="Weissenbach J."/>
            <person name="Scarpelli C."/>
            <person name="Schachter V."/>
            <person name="Sperling L."/>
            <person name="Meyer E."/>
            <person name="Cohen J."/>
            <person name="Wincker P."/>
        </authorList>
    </citation>
    <scope>NUCLEOTIDE SEQUENCE [LARGE SCALE GENOMIC DNA]</scope>
    <source>
        <strain evidence="6 7">Stock d4-2</strain>
    </source>
</reference>
<dbReference type="InParanoid" id="A0E7V9"/>
<dbReference type="OrthoDB" id="2143914at2759"/>
<evidence type="ECO:0000256" key="3">
    <source>
        <dbReference type="SAM" id="MobiDB-lite"/>
    </source>
</evidence>
<gene>
    <name evidence="6" type="ORF">GSPATT00024104001</name>
</gene>
<feature type="region of interest" description="Disordered" evidence="3">
    <location>
        <begin position="479"/>
        <end position="502"/>
    </location>
</feature>
<dbReference type="Pfam" id="PF00249">
    <property type="entry name" value="Myb_DNA-binding"/>
    <property type="match status" value="2"/>
</dbReference>
<organism evidence="6 7">
    <name type="scientific">Paramecium tetraurelia</name>
    <dbReference type="NCBI Taxonomy" id="5888"/>
    <lineage>
        <taxon>Eukaryota</taxon>
        <taxon>Sar</taxon>
        <taxon>Alveolata</taxon>
        <taxon>Ciliophora</taxon>
        <taxon>Intramacronucleata</taxon>
        <taxon>Oligohymenophorea</taxon>
        <taxon>Peniculida</taxon>
        <taxon>Parameciidae</taxon>
        <taxon>Paramecium</taxon>
    </lineage>
</organism>
<protein>
    <submittedName>
        <fullName evidence="6">Uncharacterized protein</fullName>
    </submittedName>
</protein>
<dbReference type="PROSITE" id="PS50090">
    <property type="entry name" value="MYB_LIKE"/>
    <property type="match status" value="2"/>
</dbReference>
<dbReference type="HOGENOM" id="CLU_508540_0_0_1"/>
<dbReference type="PANTHER" id="PTHR45614:SF274">
    <property type="entry name" value="MYB-LIKE DNA-BINDING PROTEIN"/>
    <property type="match status" value="1"/>
</dbReference>
<dbReference type="Gene3D" id="1.10.10.60">
    <property type="entry name" value="Homeodomain-like"/>
    <property type="match status" value="2"/>
</dbReference>
<evidence type="ECO:0000313" key="7">
    <source>
        <dbReference type="Proteomes" id="UP000000600"/>
    </source>
</evidence>
<sequence length="537" mass="63683">MYRSQRLRMKSQNHSSISPPIIKRRLRNKNEYIEMNEIEPTDKKKQNILQDIAATKQKSLTNFALTVTPKYGQERDYDDDEDILFQSKGKKRPWSEQEDNLLIKLVQMHGPQKWTFIAEHLPGRIGKQCRERWHNHLNPQIKKSHWGDYEEWILFLSHRVMGNRWAEMAKQLIGRTDNSIKNHWNSAMKKRIPEMEERLKDIRKRGGTIQVNNPIGMQNSELMNSFTSLERQLLQKLLSSQQNGQMSPRSYSPNNMPRRRTNKQQNYLNPNSVNSYIQKMMNEIKIDGIESYSMETKMLKKTAKIADSIFWNEDKVDDLQNNLYEYIQEKVGAHGYDQDEKVDRWIKDFWIMCQDVFTVSVIKDFLSQRPSFYYNYLHKYKQDSANQVSKNLSRIYEQTNNSDEYQLPSLNQFKTPLKEKPDPNQNNTHNSNNNNNNNHNNDTHSPSNICLEVKYDDQFQHQIESPSKLLNLLTPKHQNIQQSNKKTPNLKSENKSVMQHSQLKDNLSLSKLRFDTTPLKKNSAFKFYNKYNQQQQL</sequence>
<dbReference type="PANTHER" id="PTHR45614">
    <property type="entry name" value="MYB PROTEIN-RELATED"/>
    <property type="match status" value="1"/>
</dbReference>
<feature type="domain" description="Myb-like" evidence="4">
    <location>
        <begin position="138"/>
        <end position="188"/>
    </location>
</feature>
<dbReference type="RefSeq" id="XP_001458773.1">
    <property type="nucleotide sequence ID" value="XM_001458736.1"/>
</dbReference>
<name>A0E7V9_PARTE</name>